<dbReference type="NCBIfam" id="TIGR03710">
    <property type="entry name" value="OAFO_sf"/>
    <property type="match status" value="1"/>
</dbReference>
<proteinExistence type="predicted"/>
<evidence type="ECO:0000259" key="2">
    <source>
        <dbReference type="Pfam" id="PF01558"/>
    </source>
</evidence>
<dbReference type="InterPro" id="IPR029061">
    <property type="entry name" value="THDP-binding"/>
</dbReference>
<dbReference type="EMBL" id="CP121689">
    <property type="protein sequence ID" value="WZL77136.1"/>
    <property type="molecule type" value="Genomic_DNA"/>
</dbReference>
<dbReference type="InterPro" id="IPR050722">
    <property type="entry name" value="Pyruvate:ferred/Flavod_OxRd"/>
</dbReference>
<reference evidence="4 5" key="1">
    <citation type="submission" date="2023-03" db="EMBL/GenBank/DDBJ databases">
        <title>Novel Species.</title>
        <authorList>
            <person name="Ma S."/>
        </authorList>
    </citation>
    <scope>NUCLEOTIDE SEQUENCE [LARGE SCALE GENOMIC DNA]</scope>
    <source>
        <strain evidence="4 5">B11</strain>
    </source>
</reference>
<dbReference type="CDD" id="cd07034">
    <property type="entry name" value="TPP_PYR_PFOR_IOR-alpha_like"/>
    <property type="match status" value="1"/>
</dbReference>
<keyword evidence="1" id="KW-0560">Oxidoreductase</keyword>
<feature type="domain" description="Pyruvate/ketoisovalerate oxidoreductase catalytic" evidence="2">
    <location>
        <begin position="11"/>
        <end position="167"/>
    </location>
</feature>
<dbReference type="SUPFAM" id="SSF52922">
    <property type="entry name" value="TK C-terminal domain-like"/>
    <property type="match status" value="1"/>
</dbReference>
<dbReference type="SUPFAM" id="SSF52518">
    <property type="entry name" value="Thiamin diphosphate-binding fold (THDP-binding)"/>
    <property type="match status" value="1"/>
</dbReference>
<dbReference type="InterPro" id="IPR022367">
    <property type="entry name" value="2-oxoacid/accept_OxRdtase_asu"/>
</dbReference>
<evidence type="ECO:0000313" key="4">
    <source>
        <dbReference type="EMBL" id="WZL77136.1"/>
    </source>
</evidence>
<dbReference type="Proteomes" id="UP001461341">
    <property type="component" value="Chromosome"/>
</dbReference>
<evidence type="ECO:0000256" key="1">
    <source>
        <dbReference type="ARBA" id="ARBA00023002"/>
    </source>
</evidence>
<dbReference type="Pfam" id="PF01855">
    <property type="entry name" value="POR_N"/>
    <property type="match status" value="1"/>
</dbReference>
<organism evidence="4 5">
    <name type="scientific">Thermatribacter velox</name>
    <dbReference type="NCBI Taxonomy" id="3039681"/>
    <lineage>
        <taxon>Bacteria</taxon>
        <taxon>Pseudomonadati</taxon>
        <taxon>Atribacterota</taxon>
        <taxon>Atribacteria</taxon>
        <taxon>Atribacterales</taxon>
        <taxon>Thermatribacteraceae</taxon>
        <taxon>Thermatribacter</taxon>
    </lineage>
</organism>
<gene>
    <name evidence="4" type="ORF">QBE54_05325</name>
</gene>
<dbReference type="RefSeq" id="WP_369019302.1">
    <property type="nucleotide sequence ID" value="NZ_CP121689.1"/>
</dbReference>
<name>A0ABZ2YG63_9BACT</name>
<dbReference type="InterPro" id="IPR002869">
    <property type="entry name" value="Pyrv_flavodox_OxRed_cen"/>
</dbReference>
<dbReference type="SUPFAM" id="SSF53323">
    <property type="entry name" value="Pyruvate-ferredoxin oxidoreductase, PFOR, domain III"/>
    <property type="match status" value="1"/>
</dbReference>
<feature type="domain" description="Pyruvate flavodoxin/ferredoxin oxidoreductase pyrimidine binding" evidence="3">
    <location>
        <begin position="202"/>
        <end position="434"/>
    </location>
</feature>
<protein>
    <submittedName>
        <fullName evidence="4">2-oxoacid:acceptor oxidoreductase subunit alpha</fullName>
    </submittedName>
</protein>
<evidence type="ECO:0000313" key="5">
    <source>
        <dbReference type="Proteomes" id="UP001461341"/>
    </source>
</evidence>
<dbReference type="Gene3D" id="3.40.920.10">
    <property type="entry name" value="Pyruvate-ferredoxin oxidoreductase, PFOR, domain III"/>
    <property type="match status" value="1"/>
</dbReference>
<keyword evidence="5" id="KW-1185">Reference proteome</keyword>
<dbReference type="InterPro" id="IPR002880">
    <property type="entry name" value="Pyrv_Fd/Flavodoxin_OxRdtase_N"/>
</dbReference>
<dbReference type="InterPro" id="IPR009014">
    <property type="entry name" value="Transketo_C/PFOR_II"/>
</dbReference>
<dbReference type="Gene3D" id="3.40.50.970">
    <property type="match status" value="1"/>
</dbReference>
<dbReference type="Pfam" id="PF01558">
    <property type="entry name" value="POR"/>
    <property type="match status" value="1"/>
</dbReference>
<accession>A0ABZ2YG63</accession>
<dbReference type="InterPro" id="IPR019752">
    <property type="entry name" value="Pyrv/ketoisovalerate_OxRed_cat"/>
</dbReference>
<dbReference type="PANTHER" id="PTHR32154:SF20">
    <property type="entry name" value="2-OXOGLUTARATE OXIDOREDUCTASE SUBUNIT KORA"/>
    <property type="match status" value="1"/>
</dbReference>
<dbReference type="Gene3D" id="3.40.50.920">
    <property type="match status" value="1"/>
</dbReference>
<sequence>MEVNIKIAGEAGQGIETVSEVLSKTLLEKGWYIFSTEDYQSRIRGGHNFTQIRISNQPLKAMTQKVDILIALNEESFFLHHQELGEEGIGIGKIPDSHLNSTNFFKLDFEALAQEIGSKVFANMIAVGTLLSMLGFEPEIAFPYLEKRFAKKGPEVIIKNQQALQKGSKIGQSFHFRKNLGSIDPEEKARFILNGNQAIALGAIIAGCSFYAAYPMTPSTGIMNFLAAQSAKYGIVVEQAEDEISAINMAVGASFAGARAMTGTSGGGFCLMCEGLGLAAMTETPIVIVDAQRPGPSTGLPTRTSQGDLDFVLNASHDEFPRFVFAPSTPEEAINLTIKAFELADKYQVPTIILTDQYLADSKFTYSKIELREHPTGPYWVEAKRGYKRYLLTESGVSQRAIPGFGEETVIADSDEHDEEGHLTEDLDIRVKMHRKRMKKEPLMAKELSQPHYLPGKQATLISFGSTFGVVEEACQALRKEGLDIGHLHFSELHPLSEDTFKTLSELPDPVVIENNYRGQLANLLERKTLTPFRKRINKFNGKPFFVEELLAKIKEELS</sequence>
<dbReference type="PANTHER" id="PTHR32154">
    <property type="entry name" value="PYRUVATE-FLAVODOXIN OXIDOREDUCTASE-RELATED"/>
    <property type="match status" value="1"/>
</dbReference>
<evidence type="ECO:0000259" key="3">
    <source>
        <dbReference type="Pfam" id="PF01855"/>
    </source>
</evidence>